<reference evidence="1 2" key="1">
    <citation type="submission" date="2014-04" db="EMBL/GenBank/DDBJ databases">
        <authorList>
            <consortium name="DOE Joint Genome Institute"/>
            <person name="Kuo A."/>
            <person name="Gay G."/>
            <person name="Dore J."/>
            <person name="Kohler A."/>
            <person name="Nagy L.G."/>
            <person name="Floudas D."/>
            <person name="Copeland A."/>
            <person name="Barry K.W."/>
            <person name="Cichocki N."/>
            <person name="Veneault-Fourrey C."/>
            <person name="LaButti K."/>
            <person name="Lindquist E.A."/>
            <person name="Lipzen A."/>
            <person name="Lundell T."/>
            <person name="Morin E."/>
            <person name="Murat C."/>
            <person name="Sun H."/>
            <person name="Tunlid A."/>
            <person name="Henrissat B."/>
            <person name="Grigoriev I.V."/>
            <person name="Hibbett D.S."/>
            <person name="Martin F."/>
            <person name="Nordberg H.P."/>
            <person name="Cantor M.N."/>
            <person name="Hua S.X."/>
        </authorList>
    </citation>
    <scope>NUCLEOTIDE SEQUENCE [LARGE SCALE GENOMIC DNA]</scope>
    <source>
        <strain evidence="2">h7</strain>
    </source>
</reference>
<dbReference type="HOGENOM" id="CLU_052536_0_0_1"/>
<dbReference type="Gene3D" id="3.80.10.10">
    <property type="entry name" value="Ribonuclease Inhibitor"/>
    <property type="match status" value="1"/>
</dbReference>
<proteinExistence type="predicted"/>
<dbReference type="InterPro" id="IPR032675">
    <property type="entry name" value="LRR_dom_sf"/>
</dbReference>
<evidence type="ECO:0000313" key="2">
    <source>
        <dbReference type="Proteomes" id="UP000053424"/>
    </source>
</evidence>
<organism evidence="1 2">
    <name type="scientific">Hebeloma cylindrosporum</name>
    <dbReference type="NCBI Taxonomy" id="76867"/>
    <lineage>
        <taxon>Eukaryota</taxon>
        <taxon>Fungi</taxon>
        <taxon>Dikarya</taxon>
        <taxon>Basidiomycota</taxon>
        <taxon>Agaricomycotina</taxon>
        <taxon>Agaricomycetes</taxon>
        <taxon>Agaricomycetidae</taxon>
        <taxon>Agaricales</taxon>
        <taxon>Agaricineae</taxon>
        <taxon>Hymenogastraceae</taxon>
        <taxon>Hebeloma</taxon>
    </lineage>
</organism>
<dbReference type="EMBL" id="KN831803">
    <property type="protein sequence ID" value="KIM36699.1"/>
    <property type="molecule type" value="Genomic_DNA"/>
</dbReference>
<keyword evidence="2" id="KW-1185">Reference proteome</keyword>
<dbReference type="Proteomes" id="UP000053424">
    <property type="component" value="Unassembled WGS sequence"/>
</dbReference>
<dbReference type="AlphaFoldDB" id="A0A0C3BXD3"/>
<dbReference type="SUPFAM" id="SSF52047">
    <property type="entry name" value="RNI-like"/>
    <property type="match status" value="1"/>
</dbReference>
<sequence>MFPQELVDRFVDEVAVGQRRRYSLPPDTRGDLRSCSLAARSFRSRSQGHLLKRASLVITRGQTESEGVRKLREVMETSETLRRCIVCLNIQFDAIDPLNVDDESAEWQFQDENLPHVIASLTEIRRLHIRRTYTRVVGWDHLSEAIKTALRNTRFTAPHLSSLLLYGISISPHDLAETWKSIKELTLQGLEMNLGEEMSENALSRSILEYRLEKLVLHGREFPLHLALQNRQVLGSLRQLMDNLWGHGPDSIRQTWNVIHITSESLVTLNIGECFITSIRPRFMTMDKFPSLRHLVIRDEIIGTKTFLDEVYPFFKLVNPTSTSKLESLELDLRWILPIGSNYSHEEELLRPSNGWSQLDALLTSSQYPHLRDVTMNICLSACWDLRTEEPERFTRLWNIYYHLESALVPLLHSSDSIDLDFDPAIGRH</sequence>
<dbReference type="OrthoDB" id="2977329at2759"/>
<accession>A0A0C3BXD3</accession>
<name>A0A0C3BXD3_HEBCY</name>
<reference evidence="2" key="2">
    <citation type="submission" date="2015-01" db="EMBL/GenBank/DDBJ databases">
        <title>Evolutionary Origins and Diversification of the Mycorrhizal Mutualists.</title>
        <authorList>
            <consortium name="DOE Joint Genome Institute"/>
            <consortium name="Mycorrhizal Genomics Consortium"/>
            <person name="Kohler A."/>
            <person name="Kuo A."/>
            <person name="Nagy L.G."/>
            <person name="Floudas D."/>
            <person name="Copeland A."/>
            <person name="Barry K.W."/>
            <person name="Cichocki N."/>
            <person name="Veneault-Fourrey C."/>
            <person name="LaButti K."/>
            <person name="Lindquist E.A."/>
            <person name="Lipzen A."/>
            <person name="Lundell T."/>
            <person name="Morin E."/>
            <person name="Murat C."/>
            <person name="Riley R."/>
            <person name="Ohm R."/>
            <person name="Sun H."/>
            <person name="Tunlid A."/>
            <person name="Henrissat B."/>
            <person name="Grigoriev I.V."/>
            <person name="Hibbett D.S."/>
            <person name="Martin F."/>
        </authorList>
    </citation>
    <scope>NUCLEOTIDE SEQUENCE [LARGE SCALE GENOMIC DNA]</scope>
    <source>
        <strain evidence="2">h7</strain>
    </source>
</reference>
<evidence type="ECO:0000313" key="1">
    <source>
        <dbReference type="EMBL" id="KIM36699.1"/>
    </source>
</evidence>
<protein>
    <submittedName>
        <fullName evidence="1">Uncharacterized protein</fullName>
    </submittedName>
</protein>
<gene>
    <name evidence="1" type="ORF">M413DRAFT_449037</name>
</gene>